<dbReference type="AlphaFoldDB" id="A0A5D4QNT7"/>
<dbReference type="GO" id="GO:0003677">
    <property type="term" value="F:DNA binding"/>
    <property type="evidence" value="ECO:0007669"/>
    <property type="project" value="InterPro"/>
</dbReference>
<dbReference type="Proteomes" id="UP000322139">
    <property type="component" value="Unassembled WGS sequence"/>
</dbReference>
<evidence type="ECO:0000313" key="4">
    <source>
        <dbReference type="Proteomes" id="UP000322139"/>
    </source>
</evidence>
<protein>
    <submittedName>
        <fullName evidence="3">Type II toxin-antitoxin system PemK/MazF family toxin</fullName>
    </submittedName>
</protein>
<proteinExistence type="inferred from homology"/>
<organism evidence="3 4">
    <name type="scientific">Bacillus infantis</name>
    <dbReference type="NCBI Taxonomy" id="324767"/>
    <lineage>
        <taxon>Bacteria</taxon>
        <taxon>Bacillati</taxon>
        <taxon>Bacillota</taxon>
        <taxon>Bacilli</taxon>
        <taxon>Bacillales</taxon>
        <taxon>Bacillaceae</taxon>
        <taxon>Bacillus</taxon>
    </lineage>
</organism>
<dbReference type="InterPro" id="IPR003477">
    <property type="entry name" value="PemK-like"/>
</dbReference>
<gene>
    <name evidence="3" type="ORF">FZD51_24700</name>
</gene>
<evidence type="ECO:0000256" key="1">
    <source>
        <dbReference type="ARBA" id="ARBA00007521"/>
    </source>
</evidence>
<comment type="caution">
    <text evidence="3">The sequence shown here is derived from an EMBL/GenBank/DDBJ whole genome shotgun (WGS) entry which is preliminary data.</text>
</comment>
<dbReference type="Pfam" id="PF02452">
    <property type="entry name" value="PemK_toxin"/>
    <property type="match status" value="1"/>
</dbReference>
<dbReference type="SUPFAM" id="SSF50118">
    <property type="entry name" value="Cell growth inhibitor/plasmid maintenance toxic component"/>
    <property type="match status" value="1"/>
</dbReference>
<name>A0A5D4QNT7_9BACI</name>
<comment type="similarity">
    <text evidence="1">Belongs to the PemK/MazF family.</text>
</comment>
<keyword evidence="2" id="KW-1277">Toxin-antitoxin system</keyword>
<sequence length="134" mass="15630">MVSQINPLKKTGTTKRMTHTMTYKKQDIVLVPFPFSDRPGFKKRPAVIISCENHYNQYGKYVCLAITSQEKKIGKDRYEHKLKETKSVGLLYDDQWILPNKIFTIEDSLIDQKRGVMDEEDFQTGKSMFDALFD</sequence>
<evidence type="ECO:0000313" key="3">
    <source>
        <dbReference type="EMBL" id="TYS40755.1"/>
    </source>
</evidence>
<reference evidence="3 4" key="1">
    <citation type="submission" date="2019-08" db="EMBL/GenBank/DDBJ databases">
        <title>Bacillus genomes from the desert of Cuatro Cienegas, Coahuila.</title>
        <authorList>
            <person name="Olmedo-Alvarez G."/>
        </authorList>
    </citation>
    <scope>NUCLEOTIDE SEQUENCE [LARGE SCALE GENOMIC DNA]</scope>
    <source>
        <strain evidence="3 4">CH446_14T</strain>
    </source>
</reference>
<dbReference type="InterPro" id="IPR011067">
    <property type="entry name" value="Plasmid_toxin/cell-grow_inhib"/>
</dbReference>
<dbReference type="EMBL" id="VTER01000021">
    <property type="protein sequence ID" value="TYS40755.1"/>
    <property type="molecule type" value="Genomic_DNA"/>
</dbReference>
<dbReference type="Gene3D" id="2.30.30.110">
    <property type="match status" value="1"/>
</dbReference>
<evidence type="ECO:0000256" key="2">
    <source>
        <dbReference type="ARBA" id="ARBA00022649"/>
    </source>
</evidence>
<accession>A0A5D4QNT7</accession>